<evidence type="ECO:0000256" key="2">
    <source>
        <dbReference type="ARBA" id="ARBA00022490"/>
    </source>
</evidence>
<evidence type="ECO:0000313" key="8">
    <source>
        <dbReference type="EMBL" id="SCD22020.1"/>
    </source>
</evidence>
<evidence type="ECO:0000256" key="1">
    <source>
        <dbReference type="ARBA" id="ARBA00009998"/>
    </source>
</evidence>
<keyword evidence="5" id="KW-0269">Exonuclease</keyword>
<dbReference type="GO" id="GO:0006308">
    <property type="term" value="P:DNA catabolic process"/>
    <property type="evidence" value="ECO:0007669"/>
    <property type="project" value="UniProtKB-UniRule"/>
</dbReference>
<dbReference type="SUPFAM" id="SSF116842">
    <property type="entry name" value="XseB-like"/>
    <property type="match status" value="1"/>
</dbReference>
<dbReference type="RefSeq" id="WP_076931733.1">
    <property type="nucleotide sequence ID" value="NZ_LT605205.1"/>
</dbReference>
<organism evidence="8 9">
    <name type="scientific">Proteiniphilum saccharofermentans</name>
    <dbReference type="NCBI Taxonomy" id="1642647"/>
    <lineage>
        <taxon>Bacteria</taxon>
        <taxon>Pseudomonadati</taxon>
        <taxon>Bacteroidota</taxon>
        <taxon>Bacteroidia</taxon>
        <taxon>Bacteroidales</taxon>
        <taxon>Dysgonomonadaceae</taxon>
        <taxon>Proteiniphilum</taxon>
    </lineage>
</organism>
<evidence type="ECO:0000256" key="4">
    <source>
        <dbReference type="ARBA" id="ARBA00022801"/>
    </source>
</evidence>
<dbReference type="EC" id="3.1.11.6" evidence="6"/>
<keyword evidence="4" id="KW-0378">Hydrolase</keyword>
<dbReference type="GO" id="GO:0009318">
    <property type="term" value="C:exodeoxyribonuclease VII complex"/>
    <property type="evidence" value="ECO:0007669"/>
    <property type="project" value="UniProtKB-UniRule"/>
</dbReference>
<evidence type="ECO:0000313" key="9">
    <source>
        <dbReference type="Proteomes" id="UP000187464"/>
    </source>
</evidence>
<dbReference type="Proteomes" id="UP000187464">
    <property type="component" value="Chromosome I"/>
</dbReference>
<name>A0A1R3T479_9BACT</name>
<feature type="coiled-coil region" evidence="7">
    <location>
        <begin position="20"/>
        <end position="47"/>
    </location>
</feature>
<evidence type="ECO:0000256" key="6">
    <source>
        <dbReference type="NCBIfam" id="TIGR01280"/>
    </source>
</evidence>
<dbReference type="STRING" id="1642647.PSM36_3234"/>
<dbReference type="AlphaFoldDB" id="A0A1R3T479"/>
<dbReference type="InterPro" id="IPR003761">
    <property type="entry name" value="Exonuc_VII_S"/>
</dbReference>
<comment type="similarity">
    <text evidence="1">Belongs to the XseB family.</text>
</comment>
<keyword evidence="3" id="KW-0540">Nuclease</keyword>
<keyword evidence="2" id="KW-0963">Cytoplasm</keyword>
<keyword evidence="7" id="KW-0175">Coiled coil</keyword>
<dbReference type="Pfam" id="PF02609">
    <property type="entry name" value="Exonuc_VII_S"/>
    <property type="match status" value="1"/>
</dbReference>
<keyword evidence="9" id="KW-1185">Reference proteome</keyword>
<protein>
    <recommendedName>
        <fullName evidence="6">Exodeoxyribonuclease VII small subunit</fullName>
        <ecNumber evidence="6">3.1.11.6</ecNumber>
    </recommendedName>
</protein>
<dbReference type="KEGG" id="psac:PSM36_3234"/>
<dbReference type="GO" id="GO:0008855">
    <property type="term" value="F:exodeoxyribonuclease VII activity"/>
    <property type="evidence" value="ECO:0007669"/>
    <property type="project" value="UniProtKB-UniRule"/>
</dbReference>
<proteinExistence type="inferred from homology"/>
<dbReference type="EMBL" id="LT605205">
    <property type="protein sequence ID" value="SCD22020.1"/>
    <property type="molecule type" value="Genomic_DNA"/>
</dbReference>
<gene>
    <name evidence="8" type="ORF">PSM36_3234</name>
</gene>
<accession>A0A1R3T479</accession>
<evidence type="ECO:0000256" key="7">
    <source>
        <dbReference type="SAM" id="Coils"/>
    </source>
</evidence>
<evidence type="ECO:0000256" key="3">
    <source>
        <dbReference type="ARBA" id="ARBA00022722"/>
    </source>
</evidence>
<dbReference type="NCBIfam" id="TIGR01280">
    <property type="entry name" value="xseB"/>
    <property type="match status" value="1"/>
</dbReference>
<dbReference type="InterPro" id="IPR037004">
    <property type="entry name" value="Exonuc_VII_ssu_sf"/>
</dbReference>
<evidence type="ECO:0000256" key="5">
    <source>
        <dbReference type="ARBA" id="ARBA00022839"/>
    </source>
</evidence>
<dbReference type="Gene3D" id="1.10.287.1040">
    <property type="entry name" value="Exonuclease VII, small subunit"/>
    <property type="match status" value="1"/>
</dbReference>
<sequence length="63" mass="7144">MKKITYTEAKKELEAIVFAIESGELDVDALTEKVKRASELIAFCKEKLTKTDKELQKILDDIA</sequence>
<reference evidence="8 9" key="1">
    <citation type="submission" date="2016-08" db="EMBL/GenBank/DDBJ databases">
        <authorList>
            <person name="Seilhamer J.J."/>
        </authorList>
    </citation>
    <scope>NUCLEOTIDE SEQUENCE [LARGE SCALE GENOMIC DNA]</scope>
    <source>
        <strain evidence="8">M3/6</strain>
    </source>
</reference>